<reference evidence="2" key="1">
    <citation type="submission" date="2023-10" db="EMBL/GenBank/DDBJ databases">
        <title>Surveillance and assessment of the effects of hospital wastewater treatment on clearance of pathogenic bacterial and antimicrobial resistance genes.</title>
        <authorList>
            <person name="Wu Y."/>
        </authorList>
    </citation>
    <scope>NUCLEOTIDE SEQUENCE</scope>
    <source>
        <strain evidence="2">23-M-SY-8</strain>
    </source>
</reference>
<dbReference type="SUPFAM" id="SSF56349">
    <property type="entry name" value="DNA breaking-rejoining enzymes"/>
    <property type="match status" value="1"/>
</dbReference>
<protein>
    <recommendedName>
        <fullName evidence="4">Integrase</fullName>
    </recommendedName>
</protein>
<comment type="caution">
    <text evidence="2">The sequence shown here is derived from an EMBL/GenBank/DDBJ whole genome shotgun (WGS) entry which is preliminary data.</text>
</comment>
<dbReference type="GO" id="GO:0015074">
    <property type="term" value="P:DNA integration"/>
    <property type="evidence" value="ECO:0007669"/>
    <property type="project" value="InterPro"/>
</dbReference>
<sequence>MLKVVKMESALKEGVKSNLISLVNRMKIQLSQSTDNEWDSNFWKFHGREVRFTKLSSENRRKSQKILDADFLDFAKSYITQEVMFSKRKISPCLLALRAIESILIKRYSYCDISKISMSVFDESLSLLEERYSLVYCYDIAAQMANLASFISENKITQSLNIHSWKNPLKVKCEDFIHNKAKNKGKLPNEVALNAFAEIFSQQLTNRRDIFTTSVIVLLMSAPSRISEILALPMDCLMEDITKKGEVKYGLRFWAGKGYGGEIKWISSVMVPIVEVAIERILSLTKEARTFAKLMELDFKGFHNRLDRLKKFPADRMLTSEQVIEILTNQKKTKKDCIGMLKRLSLIPTDGAYCLESLWIELRSRLPPNFPWYDKAKNIKYSNLLFLIFKDSFHPRRSDNIIQLYIPKRGFFIQDISPERENVNIFERYGYKNSDGSAIHFNTHQIRHLLNTIAQRNGLSEFEIAKWSGRVNVSQNRVYNHVDEEEILEKYESLKALAKSYEASSKISKFPLTSSENKAGATSLYTQTLHITEFGYCTHDFVVSPCEKFRDCVNCSDQVCIKGHTENLTRLKEKLSHVKGLIDKVAGENSSGSHGDIDEKDQWLTFQVQTKERLTELIRILEDMNTPDGSFIRLSNKSFTHLSRLTNEENLLNHKVRSENVKKIN</sequence>
<evidence type="ECO:0008006" key="4">
    <source>
        <dbReference type="Google" id="ProtNLM"/>
    </source>
</evidence>
<dbReference type="Proteomes" id="UP001187239">
    <property type="component" value="Unassembled WGS sequence"/>
</dbReference>
<evidence type="ECO:0000256" key="1">
    <source>
        <dbReference type="ARBA" id="ARBA00023172"/>
    </source>
</evidence>
<evidence type="ECO:0000313" key="2">
    <source>
        <dbReference type="EMBL" id="MDV0612099.1"/>
    </source>
</evidence>
<dbReference type="RefSeq" id="WP_316938450.1">
    <property type="nucleotide sequence ID" value="NZ_JAWHXQ010000008.1"/>
</dbReference>
<dbReference type="AlphaFoldDB" id="A0AAE4SGH0"/>
<gene>
    <name evidence="2" type="ORF">RZO73_16410</name>
</gene>
<proteinExistence type="predicted"/>
<dbReference type="GO" id="GO:0006310">
    <property type="term" value="P:DNA recombination"/>
    <property type="evidence" value="ECO:0007669"/>
    <property type="project" value="UniProtKB-KW"/>
</dbReference>
<organism evidence="2 3">
    <name type="scientific">Klebsiella quasipneumoniae subsp. similipneumoniae</name>
    <dbReference type="NCBI Taxonomy" id="1463164"/>
    <lineage>
        <taxon>Bacteria</taxon>
        <taxon>Pseudomonadati</taxon>
        <taxon>Pseudomonadota</taxon>
        <taxon>Gammaproteobacteria</taxon>
        <taxon>Enterobacterales</taxon>
        <taxon>Enterobacteriaceae</taxon>
        <taxon>Klebsiella/Raoultella group</taxon>
        <taxon>Klebsiella</taxon>
        <taxon>Klebsiella pneumoniae complex</taxon>
    </lineage>
</organism>
<dbReference type="EMBL" id="JAWHXQ010000008">
    <property type="protein sequence ID" value="MDV0612099.1"/>
    <property type="molecule type" value="Genomic_DNA"/>
</dbReference>
<dbReference type="Gene3D" id="1.10.443.10">
    <property type="entry name" value="Intergrase catalytic core"/>
    <property type="match status" value="1"/>
</dbReference>
<dbReference type="InterPro" id="IPR013762">
    <property type="entry name" value="Integrase-like_cat_sf"/>
</dbReference>
<dbReference type="GO" id="GO:0003677">
    <property type="term" value="F:DNA binding"/>
    <property type="evidence" value="ECO:0007669"/>
    <property type="project" value="InterPro"/>
</dbReference>
<keyword evidence="1" id="KW-0233">DNA recombination</keyword>
<dbReference type="InterPro" id="IPR011010">
    <property type="entry name" value="DNA_brk_join_enz"/>
</dbReference>
<evidence type="ECO:0000313" key="3">
    <source>
        <dbReference type="Proteomes" id="UP001187239"/>
    </source>
</evidence>
<name>A0AAE4SGH0_9ENTR</name>
<accession>A0AAE4SGH0</accession>